<evidence type="ECO:0000256" key="1">
    <source>
        <dbReference type="RuleBase" id="RU363098"/>
    </source>
</evidence>
<comment type="function">
    <text evidence="1">Probably involved in the RNA silencing pathway and required for the generation of small interfering RNAs (siRNAs).</text>
</comment>
<dbReference type="EC" id="2.7.7.48" evidence="1"/>
<keyword evidence="4" id="KW-1185">Reference proteome</keyword>
<evidence type="ECO:0000313" key="4">
    <source>
        <dbReference type="Proteomes" id="UP001291926"/>
    </source>
</evidence>
<accession>A0ABR0DAG3</accession>
<comment type="caution">
    <text evidence="3">The sequence shown here is derived from an EMBL/GenBank/DDBJ whole genome shotgun (WGS) entry which is preliminary data.</text>
</comment>
<dbReference type="PANTHER" id="PTHR23079">
    <property type="entry name" value="RNA-DEPENDENT RNA POLYMERASE"/>
    <property type="match status" value="1"/>
</dbReference>
<organism evidence="3 4">
    <name type="scientific">Penstemon davidsonii</name>
    <dbReference type="NCBI Taxonomy" id="160366"/>
    <lineage>
        <taxon>Eukaryota</taxon>
        <taxon>Viridiplantae</taxon>
        <taxon>Streptophyta</taxon>
        <taxon>Embryophyta</taxon>
        <taxon>Tracheophyta</taxon>
        <taxon>Spermatophyta</taxon>
        <taxon>Magnoliopsida</taxon>
        <taxon>eudicotyledons</taxon>
        <taxon>Gunneridae</taxon>
        <taxon>Pentapetalae</taxon>
        <taxon>asterids</taxon>
        <taxon>lamiids</taxon>
        <taxon>Lamiales</taxon>
        <taxon>Plantaginaceae</taxon>
        <taxon>Cheloneae</taxon>
        <taxon>Penstemon</taxon>
    </lineage>
</organism>
<dbReference type="InterPro" id="IPR057596">
    <property type="entry name" value="RDRP_core"/>
</dbReference>
<dbReference type="EMBL" id="JAYDYQ010002533">
    <property type="protein sequence ID" value="KAK4485916.1"/>
    <property type="molecule type" value="Genomic_DNA"/>
</dbReference>
<evidence type="ECO:0000259" key="2">
    <source>
        <dbReference type="Pfam" id="PF05183"/>
    </source>
</evidence>
<comment type="catalytic activity">
    <reaction evidence="1">
        <text>RNA(n) + a ribonucleoside 5'-triphosphate = RNA(n+1) + diphosphate</text>
        <dbReference type="Rhea" id="RHEA:21248"/>
        <dbReference type="Rhea" id="RHEA-COMP:14527"/>
        <dbReference type="Rhea" id="RHEA-COMP:17342"/>
        <dbReference type="ChEBI" id="CHEBI:33019"/>
        <dbReference type="ChEBI" id="CHEBI:61557"/>
        <dbReference type="ChEBI" id="CHEBI:140395"/>
        <dbReference type="EC" id="2.7.7.48"/>
    </reaction>
</comment>
<keyword evidence="1" id="KW-0696">RNA-directed RNA polymerase</keyword>
<keyword evidence="1" id="KW-0808">Transferase</keyword>
<comment type="similarity">
    <text evidence="1">Belongs to the RdRP family.</text>
</comment>
<dbReference type="PANTHER" id="PTHR23079:SF1">
    <property type="entry name" value="RNA-DEPENDENT RNA POLYMERASE 1"/>
    <property type="match status" value="1"/>
</dbReference>
<keyword evidence="1" id="KW-0548">Nucleotidyltransferase</keyword>
<gene>
    <name evidence="3" type="ORF">RD792_008567</name>
</gene>
<evidence type="ECO:0000313" key="3">
    <source>
        <dbReference type="EMBL" id="KAK4485916.1"/>
    </source>
</evidence>
<proteinExistence type="inferred from homology"/>
<feature type="domain" description="RDRP core" evidence="2">
    <location>
        <begin position="7"/>
        <end position="81"/>
    </location>
</feature>
<keyword evidence="1" id="KW-0943">RNA-mediated gene silencing</keyword>
<sequence length="176" mass="20229">MGGPLQYARQMMGCLDETGNLEYGQVFVQYSKPENISSYLVEGEIVVAENPCLYPGDVRVLKDVDVEALHHMVDCVVFPKKKMDQEIVDHFTNFITKDNLGRKTNTEDIGAAMRSLRKETRSWFEREGGQYGENVRASTMYYVTYNEDYFISFSWCIYDRLVQIKMRDTDVSLAGG</sequence>
<protein>
    <recommendedName>
        <fullName evidence="1">RNA-dependent RNA polymerase</fullName>
        <ecNumber evidence="1">2.7.7.48</ecNumber>
    </recommendedName>
</protein>
<reference evidence="3 4" key="1">
    <citation type="journal article" date="2023" name="bioRxiv">
        <title>Genome report: Whole genome sequence and annotation of Penstemon davidsonii.</title>
        <authorList>
            <person name="Ostevik K.L."/>
            <person name="Alabady M."/>
            <person name="Zhang M."/>
            <person name="Rausher M.D."/>
        </authorList>
    </citation>
    <scope>NUCLEOTIDE SEQUENCE [LARGE SCALE GENOMIC DNA]</scope>
    <source>
        <strain evidence="3">DNT005</strain>
        <tissue evidence="3">Whole leaf</tissue>
    </source>
</reference>
<dbReference type="InterPro" id="IPR007855">
    <property type="entry name" value="RDRP"/>
</dbReference>
<dbReference type="Proteomes" id="UP001291926">
    <property type="component" value="Unassembled WGS sequence"/>
</dbReference>
<name>A0ABR0DAG3_9LAMI</name>
<dbReference type="Pfam" id="PF05183">
    <property type="entry name" value="RdRP"/>
    <property type="match status" value="1"/>
</dbReference>
<keyword evidence="1" id="KW-0694">RNA-binding</keyword>